<dbReference type="Proteomes" id="UP000240912">
    <property type="component" value="Unassembled WGS sequence"/>
</dbReference>
<organism evidence="2 3">
    <name type="scientific">Pedobacter yulinensis</name>
    <dbReference type="NCBI Taxonomy" id="2126353"/>
    <lineage>
        <taxon>Bacteria</taxon>
        <taxon>Pseudomonadati</taxon>
        <taxon>Bacteroidota</taxon>
        <taxon>Sphingobacteriia</taxon>
        <taxon>Sphingobacteriales</taxon>
        <taxon>Sphingobacteriaceae</taxon>
        <taxon>Pedobacter</taxon>
    </lineage>
</organism>
<evidence type="ECO:0000259" key="1">
    <source>
        <dbReference type="PROSITE" id="PS51819"/>
    </source>
</evidence>
<dbReference type="InterPro" id="IPR029068">
    <property type="entry name" value="Glyas_Bleomycin-R_OHBP_Dase"/>
</dbReference>
<dbReference type="InterPro" id="IPR004360">
    <property type="entry name" value="Glyas_Fos-R_dOase_dom"/>
</dbReference>
<feature type="domain" description="VOC" evidence="1">
    <location>
        <begin position="4"/>
        <end position="128"/>
    </location>
</feature>
<dbReference type="PANTHER" id="PTHR36437:SF2">
    <property type="entry name" value="GLYOXALASE_BLEOMYCIN RESISTANCE PROTEIN_DIOXYGENASE"/>
    <property type="match status" value="1"/>
</dbReference>
<protein>
    <recommendedName>
        <fullName evidence="1">VOC domain-containing protein</fullName>
    </recommendedName>
</protein>
<reference evidence="2 3" key="1">
    <citation type="submission" date="2018-03" db="EMBL/GenBank/DDBJ databases">
        <authorList>
            <person name="Keele B.F."/>
        </authorList>
    </citation>
    <scope>NUCLEOTIDE SEQUENCE [LARGE SCALE GENOMIC DNA]</scope>
    <source>
        <strain evidence="2 3">YL28-9</strain>
    </source>
</reference>
<accession>A0A2T3HRC9</accession>
<keyword evidence="3" id="KW-1185">Reference proteome</keyword>
<dbReference type="AlphaFoldDB" id="A0A2T3HRC9"/>
<dbReference type="OrthoDB" id="9794917at2"/>
<proteinExistence type="predicted"/>
<dbReference type="EMBL" id="PYLS01000001">
    <property type="protein sequence ID" value="PST84953.1"/>
    <property type="molecule type" value="Genomic_DNA"/>
</dbReference>
<dbReference type="PROSITE" id="PS51819">
    <property type="entry name" value="VOC"/>
    <property type="match status" value="1"/>
</dbReference>
<evidence type="ECO:0000313" key="3">
    <source>
        <dbReference type="Proteomes" id="UP000240912"/>
    </source>
</evidence>
<dbReference type="SUPFAM" id="SSF54593">
    <property type="entry name" value="Glyoxalase/Bleomycin resistance protein/Dihydroxybiphenyl dioxygenase"/>
    <property type="match status" value="1"/>
</dbReference>
<evidence type="ECO:0000313" key="2">
    <source>
        <dbReference type="EMBL" id="PST84953.1"/>
    </source>
</evidence>
<dbReference type="InterPro" id="IPR037523">
    <property type="entry name" value="VOC_core"/>
</dbReference>
<name>A0A2T3HRC9_9SPHI</name>
<dbReference type="Pfam" id="PF00903">
    <property type="entry name" value="Glyoxalase"/>
    <property type="match status" value="1"/>
</dbReference>
<sequence length="139" mass="16165">MSQRIAHVTLLVGDYDEAIEFYTKKLDFVLLEDTRLSEEKRWVLLAPKGARACCLLLAKAATAAQTARIGDQTGGRVFLFLFTDNFWQDYHTLRDRDVRFVRLPEDQEYGTVAVFEDLYGNRWDLIQPGEHNKGLIRRR</sequence>
<dbReference type="PANTHER" id="PTHR36437">
    <property type="entry name" value="GLYOXALASE/BLEOMYCIN RESISTANCE PROTEIN/DIOXYGENASE"/>
    <property type="match status" value="1"/>
</dbReference>
<comment type="caution">
    <text evidence="2">The sequence shown here is derived from an EMBL/GenBank/DDBJ whole genome shotgun (WGS) entry which is preliminary data.</text>
</comment>
<dbReference type="RefSeq" id="WP_107213213.1">
    <property type="nucleotide sequence ID" value="NZ_KZ686268.1"/>
</dbReference>
<gene>
    <name evidence="2" type="ORF">C7T94_02200</name>
</gene>
<dbReference type="Gene3D" id="3.10.180.10">
    <property type="entry name" value="2,3-Dihydroxybiphenyl 1,2-Dioxygenase, domain 1"/>
    <property type="match status" value="1"/>
</dbReference>